<keyword evidence="3" id="KW-1185">Reference proteome</keyword>
<proteinExistence type="predicted"/>
<feature type="chain" id="PRO_5043495636" evidence="1">
    <location>
        <begin position="19"/>
        <end position="57"/>
    </location>
</feature>
<feature type="signal peptide" evidence="1">
    <location>
        <begin position="1"/>
        <end position="18"/>
    </location>
</feature>
<dbReference type="Proteomes" id="UP001054252">
    <property type="component" value="Unassembled WGS sequence"/>
</dbReference>
<sequence>MLHLFSLFLILHLPLLIACYTHLPFAAQLHQIPLPASSSSSSQIQRVTSLFSNFSNK</sequence>
<keyword evidence="1" id="KW-0732">Signal</keyword>
<organism evidence="2 3">
    <name type="scientific">Rubroshorea leprosula</name>
    <dbReference type="NCBI Taxonomy" id="152421"/>
    <lineage>
        <taxon>Eukaryota</taxon>
        <taxon>Viridiplantae</taxon>
        <taxon>Streptophyta</taxon>
        <taxon>Embryophyta</taxon>
        <taxon>Tracheophyta</taxon>
        <taxon>Spermatophyta</taxon>
        <taxon>Magnoliopsida</taxon>
        <taxon>eudicotyledons</taxon>
        <taxon>Gunneridae</taxon>
        <taxon>Pentapetalae</taxon>
        <taxon>rosids</taxon>
        <taxon>malvids</taxon>
        <taxon>Malvales</taxon>
        <taxon>Dipterocarpaceae</taxon>
        <taxon>Rubroshorea</taxon>
    </lineage>
</organism>
<evidence type="ECO:0000313" key="2">
    <source>
        <dbReference type="EMBL" id="GKV14314.1"/>
    </source>
</evidence>
<dbReference type="EMBL" id="BPVZ01000040">
    <property type="protein sequence ID" value="GKV14314.1"/>
    <property type="molecule type" value="Genomic_DNA"/>
</dbReference>
<evidence type="ECO:0000313" key="3">
    <source>
        <dbReference type="Proteomes" id="UP001054252"/>
    </source>
</evidence>
<protein>
    <submittedName>
        <fullName evidence="2">Uncharacterized protein</fullName>
    </submittedName>
</protein>
<accession>A0AAV5JIE3</accession>
<name>A0AAV5JIE3_9ROSI</name>
<evidence type="ECO:0000256" key="1">
    <source>
        <dbReference type="SAM" id="SignalP"/>
    </source>
</evidence>
<gene>
    <name evidence="2" type="ORF">SLEP1_g25209</name>
</gene>
<reference evidence="2 3" key="1">
    <citation type="journal article" date="2021" name="Commun. Biol.">
        <title>The genome of Shorea leprosula (Dipterocarpaceae) highlights the ecological relevance of drought in aseasonal tropical rainforests.</title>
        <authorList>
            <person name="Ng K.K.S."/>
            <person name="Kobayashi M.J."/>
            <person name="Fawcett J.A."/>
            <person name="Hatakeyama M."/>
            <person name="Paape T."/>
            <person name="Ng C.H."/>
            <person name="Ang C.C."/>
            <person name="Tnah L.H."/>
            <person name="Lee C.T."/>
            <person name="Nishiyama T."/>
            <person name="Sese J."/>
            <person name="O'Brien M.J."/>
            <person name="Copetti D."/>
            <person name="Mohd Noor M.I."/>
            <person name="Ong R.C."/>
            <person name="Putra M."/>
            <person name="Sireger I.Z."/>
            <person name="Indrioko S."/>
            <person name="Kosugi Y."/>
            <person name="Izuno A."/>
            <person name="Isagi Y."/>
            <person name="Lee S.L."/>
            <person name="Shimizu K.K."/>
        </authorList>
    </citation>
    <scope>NUCLEOTIDE SEQUENCE [LARGE SCALE GENOMIC DNA]</scope>
    <source>
        <strain evidence="2">214</strain>
    </source>
</reference>
<dbReference type="AlphaFoldDB" id="A0AAV5JIE3"/>
<comment type="caution">
    <text evidence="2">The sequence shown here is derived from an EMBL/GenBank/DDBJ whole genome shotgun (WGS) entry which is preliminary data.</text>
</comment>